<dbReference type="PANTHER" id="PTHR13254:SF0">
    <property type="entry name" value="GOLGIN SUBFAMILY A MEMBER 7_ERF4 DOMAIN-CONTAINING PROTEIN"/>
    <property type="match status" value="1"/>
</dbReference>
<organism evidence="8 9">
    <name type="scientific">Lodderomyces elongisporus (strain ATCC 11503 / CBS 2605 / JCM 1781 / NBRC 1676 / NRRL YB-4239)</name>
    <name type="common">Yeast</name>
    <name type="synonym">Saccharomyces elongisporus</name>
    <dbReference type="NCBI Taxonomy" id="379508"/>
    <lineage>
        <taxon>Eukaryota</taxon>
        <taxon>Fungi</taxon>
        <taxon>Dikarya</taxon>
        <taxon>Ascomycota</taxon>
        <taxon>Saccharomycotina</taxon>
        <taxon>Pichiomycetes</taxon>
        <taxon>Debaryomycetaceae</taxon>
        <taxon>Candida/Lodderomyces clade</taxon>
        <taxon>Lodderomyces</taxon>
    </lineage>
</organism>
<gene>
    <name evidence="8" type="ORF">LELG_03721</name>
</gene>
<evidence type="ECO:0000259" key="7">
    <source>
        <dbReference type="Pfam" id="PF10256"/>
    </source>
</evidence>
<dbReference type="InterPro" id="IPR019383">
    <property type="entry name" value="Golgin_A_7/ERF4"/>
</dbReference>
<dbReference type="FunCoup" id="A5E284">
    <property type="interactions" value="38"/>
</dbReference>
<proteinExistence type="inferred from homology"/>
<dbReference type="EMBL" id="CH981528">
    <property type="protein sequence ID" value="EDK45542.1"/>
    <property type="molecule type" value="Genomic_DNA"/>
</dbReference>
<dbReference type="GO" id="GO:0005789">
    <property type="term" value="C:endoplasmic reticulum membrane"/>
    <property type="evidence" value="ECO:0007669"/>
    <property type="project" value="UniProtKB-SubCell"/>
</dbReference>
<dbReference type="OMA" id="CITHFPN"/>
<dbReference type="AlphaFoldDB" id="A5E284"/>
<sequence length="261" mass="29877">MLQHKHYSPRPPSSLATAQGTNHVDEKYQLLSVEPVQDLVFFNYHEFLALQPRAPSLVINHFPNYHVSEQSETFHTTRIVRIPRCYTRPYSDIVPQFSTTYPGNEAGAIKNEEGEDHTLGTFEGHTFGVTSQVATLSNIISEEELRVILDKINLYLVQAYNPYSWQTAIESMIDVFCGGIFIQILNLLGIHTHTKRIVNKLEQYTLQLNKQFESRGRDLKIISPRRTGYLSVCKAVNTENTENHAFLDVLTNICILFSFPF</sequence>
<dbReference type="eggNOG" id="ENOG502S30T">
    <property type="taxonomic scope" value="Eukaryota"/>
</dbReference>
<accession>A5E284</accession>
<evidence type="ECO:0000313" key="9">
    <source>
        <dbReference type="Proteomes" id="UP000001996"/>
    </source>
</evidence>
<evidence type="ECO:0000256" key="4">
    <source>
        <dbReference type="ARBA" id="ARBA00018463"/>
    </source>
</evidence>
<keyword evidence="6" id="KW-0472">Membrane</keyword>
<dbReference type="GeneID" id="5231781"/>
<evidence type="ECO:0000256" key="2">
    <source>
        <dbReference type="ARBA" id="ARBA00007732"/>
    </source>
</evidence>
<dbReference type="VEuPathDB" id="FungiDB:LELG_03721"/>
<protein>
    <recommendedName>
        <fullName evidence="4">Ras modification protein ERF4</fullName>
    </recommendedName>
</protein>
<reference evidence="8 9" key="1">
    <citation type="journal article" date="2009" name="Nature">
        <title>Evolution of pathogenicity and sexual reproduction in eight Candida genomes.</title>
        <authorList>
            <person name="Butler G."/>
            <person name="Rasmussen M.D."/>
            <person name="Lin M.F."/>
            <person name="Santos M.A."/>
            <person name="Sakthikumar S."/>
            <person name="Munro C.A."/>
            <person name="Rheinbay E."/>
            <person name="Grabherr M."/>
            <person name="Forche A."/>
            <person name="Reedy J.L."/>
            <person name="Agrafioti I."/>
            <person name="Arnaud M.B."/>
            <person name="Bates S."/>
            <person name="Brown A.J."/>
            <person name="Brunke S."/>
            <person name="Costanzo M.C."/>
            <person name="Fitzpatrick D.A."/>
            <person name="de Groot P.W."/>
            <person name="Harris D."/>
            <person name="Hoyer L.L."/>
            <person name="Hube B."/>
            <person name="Klis F.M."/>
            <person name="Kodira C."/>
            <person name="Lennard N."/>
            <person name="Logue M.E."/>
            <person name="Martin R."/>
            <person name="Neiman A.M."/>
            <person name="Nikolaou E."/>
            <person name="Quail M.A."/>
            <person name="Quinn J."/>
            <person name="Santos M.C."/>
            <person name="Schmitzberger F.F."/>
            <person name="Sherlock G."/>
            <person name="Shah P."/>
            <person name="Silverstein K.A."/>
            <person name="Skrzypek M.S."/>
            <person name="Soll D."/>
            <person name="Staggs R."/>
            <person name="Stansfield I."/>
            <person name="Stumpf M.P."/>
            <person name="Sudbery P.E."/>
            <person name="Srikantha T."/>
            <person name="Zeng Q."/>
            <person name="Berman J."/>
            <person name="Berriman M."/>
            <person name="Heitman J."/>
            <person name="Gow N.A."/>
            <person name="Lorenz M.C."/>
            <person name="Birren B.W."/>
            <person name="Kellis M."/>
            <person name="Cuomo C.A."/>
        </authorList>
    </citation>
    <scope>NUCLEOTIDE SEQUENCE [LARGE SCALE GENOMIC DNA]</scope>
    <source>
        <strain evidence="9">ATCC 11503 / BCRC 21390 / CBS 2605 / JCM 1781 / NBRC 1676 / NRRL YB-4239</strain>
    </source>
</reference>
<name>A5E284_LODEL</name>
<comment type="similarity">
    <text evidence="2">Belongs to the ERF4 family.</text>
</comment>
<evidence type="ECO:0000256" key="5">
    <source>
        <dbReference type="ARBA" id="ARBA00022824"/>
    </source>
</evidence>
<dbReference type="KEGG" id="lel:PVL30_004550"/>
<dbReference type="GO" id="GO:0006612">
    <property type="term" value="P:protein targeting to membrane"/>
    <property type="evidence" value="ECO:0007669"/>
    <property type="project" value="TreeGrafter"/>
</dbReference>
<dbReference type="HOGENOM" id="CLU_087349_0_0_1"/>
<dbReference type="Pfam" id="PF10256">
    <property type="entry name" value="Erf4"/>
    <property type="match status" value="1"/>
</dbReference>
<evidence type="ECO:0000256" key="6">
    <source>
        <dbReference type="ARBA" id="ARBA00023136"/>
    </source>
</evidence>
<evidence type="ECO:0000256" key="1">
    <source>
        <dbReference type="ARBA" id="ARBA00004406"/>
    </source>
</evidence>
<dbReference type="PANTHER" id="PTHR13254">
    <property type="entry name" value="GOLGI AUTOANTIGEN, GOLGIN SUBFAMILY A, 7"/>
    <property type="match status" value="1"/>
</dbReference>
<dbReference type="GO" id="GO:0031211">
    <property type="term" value="C:endoplasmic reticulum palmitoyltransferase complex"/>
    <property type="evidence" value="ECO:0007669"/>
    <property type="project" value="TreeGrafter"/>
</dbReference>
<dbReference type="STRING" id="379508.A5E284"/>
<dbReference type="InParanoid" id="A5E284"/>
<feature type="domain" description="Golgin subfamily A member 7/ERF4" evidence="7">
    <location>
        <begin position="79"/>
        <end position="233"/>
    </location>
</feature>
<dbReference type="OrthoDB" id="5377273at2759"/>
<evidence type="ECO:0000256" key="3">
    <source>
        <dbReference type="ARBA" id="ARBA00011396"/>
    </source>
</evidence>
<comment type="subcellular location">
    <subcellularLocation>
        <location evidence="1">Endoplasmic reticulum membrane</location>
        <topology evidence="1">Peripheral membrane protein</topology>
    </subcellularLocation>
</comment>
<evidence type="ECO:0000313" key="8">
    <source>
        <dbReference type="EMBL" id="EDK45542.1"/>
    </source>
</evidence>
<keyword evidence="5" id="KW-0256">Endoplasmic reticulum</keyword>
<dbReference type="Proteomes" id="UP000001996">
    <property type="component" value="Unassembled WGS sequence"/>
</dbReference>
<dbReference type="InterPro" id="IPR051371">
    <property type="entry name" value="Ras_palmitoyltransferase"/>
</dbReference>
<comment type="subunit">
    <text evidence="3">Interacts with ERF2.</text>
</comment>
<keyword evidence="9" id="KW-1185">Reference proteome</keyword>